<proteinExistence type="predicted"/>
<gene>
    <name evidence="2" type="ORF">CspeluHIS016_0105030</name>
</gene>
<feature type="region of interest" description="Disordered" evidence="1">
    <location>
        <begin position="419"/>
        <end position="456"/>
    </location>
</feature>
<evidence type="ECO:0008006" key="4">
    <source>
        <dbReference type="Google" id="ProtNLM"/>
    </source>
</evidence>
<keyword evidence="3" id="KW-1185">Reference proteome</keyword>
<dbReference type="AlphaFoldDB" id="A0AAD3Y9L0"/>
<dbReference type="InterPro" id="IPR032710">
    <property type="entry name" value="NTF2-like_dom_sf"/>
</dbReference>
<sequence>MANSPPSSTPSSSYSASELTDLPARYPILRPPVPLVEGLELQPPLTHRGTGPGVIVVPPPRLSMHPHKRQGLKTPLDPEPVKKWAEEGFAVVGVRIGGGTDVNAALTTAIAALDNAEFVENKGTYAVLVYDPSALPSILVRSGTMPPIAAIVSHGAAMFSDDLPMLVHVPTRIVHDAGRDPPGNCRVHDYDVDSPYFVVPSSGPKAYSPPNAALAHSRTLVFLREHLGGPHFDLEAIWDEHTHYEFVDRSVERTMLTMVDEPYVNHVPTMTGGVGRAQLVEFYRDHFIFSNPEDVDLLVVSRTVGADRVVDEFIYSCTHSRVIDWLLPGVPATGRKIELPMVAVVNIRGDRLYHEHIWWDQASALQQVGFLPESVPTPQGRLRLPVAGYQSAQMLFDETASEANFMLAPEWGVHPDKRCGDDQAGEVNGDAATAARKNGAHKASSMARDNLAGSGA</sequence>
<dbReference type="Pfam" id="PF07366">
    <property type="entry name" value="SnoaL"/>
    <property type="match status" value="1"/>
</dbReference>
<dbReference type="GO" id="GO:0030638">
    <property type="term" value="P:polyketide metabolic process"/>
    <property type="evidence" value="ECO:0007669"/>
    <property type="project" value="InterPro"/>
</dbReference>
<dbReference type="PANTHER" id="PTHR38436:SF3">
    <property type="entry name" value="CARBOXYMETHYLENEBUTENOLIDASE-RELATED"/>
    <property type="match status" value="1"/>
</dbReference>
<evidence type="ECO:0000313" key="2">
    <source>
        <dbReference type="EMBL" id="GMK53917.1"/>
    </source>
</evidence>
<protein>
    <recommendedName>
        <fullName evidence="4">NTF2-like protein</fullName>
    </recommendedName>
</protein>
<evidence type="ECO:0000313" key="3">
    <source>
        <dbReference type="Proteomes" id="UP001222932"/>
    </source>
</evidence>
<comment type="caution">
    <text evidence="2">The sequence shown here is derived from an EMBL/GenBank/DDBJ whole genome shotgun (WGS) entry which is preliminary data.</text>
</comment>
<dbReference type="Proteomes" id="UP001222932">
    <property type="component" value="Unassembled WGS sequence"/>
</dbReference>
<dbReference type="Gene3D" id="3.10.450.50">
    <property type="match status" value="1"/>
</dbReference>
<reference evidence="2" key="1">
    <citation type="journal article" date="2023" name="BMC Genomics">
        <title>Chromosome-level genome assemblies of Cutaneotrichosporon spp. (Trichosporonales, Basidiomycota) reveal imbalanced evolution between nucleotide sequences and chromosome synteny.</title>
        <authorList>
            <person name="Kobayashi Y."/>
            <person name="Kayamori A."/>
            <person name="Aoki K."/>
            <person name="Shiwa Y."/>
            <person name="Matsutani M."/>
            <person name="Fujita N."/>
            <person name="Sugita T."/>
            <person name="Iwasaki W."/>
            <person name="Tanaka N."/>
            <person name="Takashima M."/>
        </authorList>
    </citation>
    <scope>NUCLEOTIDE SEQUENCE</scope>
    <source>
        <strain evidence="2">HIS016</strain>
    </source>
</reference>
<accession>A0AAD3Y9L0</accession>
<dbReference type="PANTHER" id="PTHR38436">
    <property type="entry name" value="POLYKETIDE CYCLASE SNOAL-LIKE DOMAIN"/>
    <property type="match status" value="1"/>
</dbReference>
<name>A0AAD3Y9L0_9TREE</name>
<dbReference type="SUPFAM" id="SSF54427">
    <property type="entry name" value="NTF2-like"/>
    <property type="match status" value="1"/>
</dbReference>
<evidence type="ECO:0000256" key="1">
    <source>
        <dbReference type="SAM" id="MobiDB-lite"/>
    </source>
</evidence>
<organism evidence="2 3">
    <name type="scientific">Cutaneotrichosporon spelunceum</name>
    <dbReference type="NCBI Taxonomy" id="1672016"/>
    <lineage>
        <taxon>Eukaryota</taxon>
        <taxon>Fungi</taxon>
        <taxon>Dikarya</taxon>
        <taxon>Basidiomycota</taxon>
        <taxon>Agaricomycotina</taxon>
        <taxon>Tremellomycetes</taxon>
        <taxon>Trichosporonales</taxon>
        <taxon>Trichosporonaceae</taxon>
        <taxon>Cutaneotrichosporon</taxon>
    </lineage>
</organism>
<reference evidence="2" key="2">
    <citation type="submission" date="2023-06" db="EMBL/GenBank/DDBJ databases">
        <authorList>
            <person name="Kobayashi Y."/>
            <person name="Kayamori A."/>
            <person name="Aoki K."/>
            <person name="Shiwa Y."/>
            <person name="Fujita N."/>
            <person name="Sugita T."/>
            <person name="Iwasaki W."/>
            <person name="Tanaka N."/>
            <person name="Takashima M."/>
        </authorList>
    </citation>
    <scope>NUCLEOTIDE SEQUENCE</scope>
    <source>
        <strain evidence="2">HIS016</strain>
    </source>
</reference>
<dbReference type="EMBL" id="BTCM01000001">
    <property type="protein sequence ID" value="GMK53917.1"/>
    <property type="molecule type" value="Genomic_DNA"/>
</dbReference>
<dbReference type="InterPro" id="IPR009959">
    <property type="entry name" value="Cyclase_SnoaL-like"/>
</dbReference>